<dbReference type="Gene3D" id="3.40.50.1980">
    <property type="entry name" value="Nitrogenase molybdenum iron protein domain"/>
    <property type="match status" value="2"/>
</dbReference>
<reference evidence="3" key="2">
    <citation type="journal article" date="2021" name="PeerJ">
        <title>Extensive microbial diversity within the chicken gut microbiome revealed by metagenomics and culture.</title>
        <authorList>
            <person name="Gilroy R."/>
            <person name="Ravi A."/>
            <person name="Getino M."/>
            <person name="Pursley I."/>
            <person name="Horton D.L."/>
            <person name="Alikhan N.F."/>
            <person name="Baker D."/>
            <person name="Gharbi K."/>
            <person name="Hall N."/>
            <person name="Watson M."/>
            <person name="Adriaenssens E.M."/>
            <person name="Foster-Nyarko E."/>
            <person name="Jarju S."/>
            <person name="Secka A."/>
            <person name="Antonio M."/>
            <person name="Oren A."/>
            <person name="Chaudhuri R.R."/>
            <person name="La Ragione R."/>
            <person name="Hildebrand F."/>
            <person name="Pallen M.J."/>
        </authorList>
    </citation>
    <scope>NUCLEOTIDE SEQUENCE</scope>
    <source>
        <strain evidence="3">13766</strain>
    </source>
</reference>
<gene>
    <name evidence="3" type="ORF">IAA84_13245</name>
</gene>
<dbReference type="InterPro" id="IPR002491">
    <property type="entry name" value="ABC_transptr_periplasmic_BD"/>
</dbReference>
<evidence type="ECO:0000313" key="3">
    <source>
        <dbReference type="EMBL" id="HIS93975.1"/>
    </source>
</evidence>
<comment type="caution">
    <text evidence="3">The sequence shown here is derived from an EMBL/GenBank/DDBJ whole genome shotgun (WGS) entry which is preliminary data.</text>
</comment>
<evidence type="ECO:0000256" key="1">
    <source>
        <dbReference type="ARBA" id="ARBA00008814"/>
    </source>
</evidence>
<dbReference type="AlphaFoldDB" id="A0A9D1G3U4"/>
<dbReference type="GO" id="GO:0071281">
    <property type="term" value="P:cellular response to iron ion"/>
    <property type="evidence" value="ECO:0007669"/>
    <property type="project" value="TreeGrafter"/>
</dbReference>
<dbReference type="PANTHER" id="PTHR30535">
    <property type="entry name" value="VITAMIN B12-BINDING PROTEIN"/>
    <property type="match status" value="1"/>
</dbReference>
<dbReference type="Pfam" id="PF01497">
    <property type="entry name" value="Peripla_BP_2"/>
    <property type="match status" value="1"/>
</dbReference>
<feature type="non-terminal residue" evidence="3">
    <location>
        <position position="1"/>
    </location>
</feature>
<dbReference type="PROSITE" id="PS50983">
    <property type="entry name" value="FE_B12_PBP"/>
    <property type="match status" value="1"/>
</dbReference>
<accession>A0A9D1G3U4</accession>
<dbReference type="PANTHER" id="PTHR30535:SF34">
    <property type="entry name" value="MOLYBDATE-BINDING PROTEIN MOLA"/>
    <property type="match status" value="1"/>
</dbReference>
<name>A0A9D1G3U4_9FIRM</name>
<evidence type="ECO:0000313" key="4">
    <source>
        <dbReference type="Proteomes" id="UP000824140"/>
    </source>
</evidence>
<reference evidence="3" key="1">
    <citation type="submission" date="2020-10" db="EMBL/GenBank/DDBJ databases">
        <authorList>
            <person name="Gilroy R."/>
        </authorList>
    </citation>
    <scope>NUCLEOTIDE SEQUENCE</scope>
    <source>
        <strain evidence="3">13766</strain>
    </source>
</reference>
<comment type="similarity">
    <text evidence="1">Belongs to the bacterial solute-binding protein 8 family.</text>
</comment>
<evidence type="ECO:0000259" key="2">
    <source>
        <dbReference type="PROSITE" id="PS50983"/>
    </source>
</evidence>
<sequence>LYELGVNFVAVAETSTFEYPEEIQPLVVPAVMSSTFDLEGIVALEPDLVLLPDSAMATHGATLQEMGIPVFAVPTKEPGQDVYTTVKNQTEAYIEAFARDDAALAAAGDMRARFAALDARIAEAKERYAGKTFFGATCVSSTDFYMQAQTSTVSSMMQLLGFTNIYAESMGDSNAPASLETFAEVESDLFVFTSQGTTTVEDAEAFCTECMAANQALWNVVPAVSRGDVLYLPSGYVVTAGLNVVDNIGNLIDLLDAHYAS</sequence>
<protein>
    <submittedName>
        <fullName evidence="3">ABC transporter substrate-binding protein</fullName>
    </submittedName>
</protein>
<dbReference type="Proteomes" id="UP000824140">
    <property type="component" value="Unassembled WGS sequence"/>
</dbReference>
<feature type="domain" description="Fe/B12 periplasmic-binding" evidence="2">
    <location>
        <begin position="1"/>
        <end position="259"/>
    </location>
</feature>
<proteinExistence type="inferred from homology"/>
<dbReference type="InterPro" id="IPR050902">
    <property type="entry name" value="ABC_Transporter_SBP"/>
</dbReference>
<organism evidence="3 4">
    <name type="scientific">Candidatus Alectryocaccomicrobium excrementavium</name>
    <dbReference type="NCBI Taxonomy" id="2840668"/>
    <lineage>
        <taxon>Bacteria</taxon>
        <taxon>Bacillati</taxon>
        <taxon>Bacillota</taxon>
        <taxon>Clostridia</taxon>
        <taxon>Candidatus Alectryocaccomicrobium</taxon>
    </lineage>
</organism>
<dbReference type="SUPFAM" id="SSF53807">
    <property type="entry name" value="Helical backbone' metal receptor"/>
    <property type="match status" value="1"/>
</dbReference>
<dbReference type="EMBL" id="DVJN01000252">
    <property type="protein sequence ID" value="HIS93975.1"/>
    <property type="molecule type" value="Genomic_DNA"/>
</dbReference>